<dbReference type="Proteomes" id="UP001470230">
    <property type="component" value="Unassembled WGS sequence"/>
</dbReference>
<sequence length="577" mass="67335">MLNKYIIFDPSENYVNMFFKTSNISIIIEIDSFDYSYVSQAWGRVLSKIPFKVRTIYFYVHRHNTYLQNSKKKIEYLKKEEQMLKKLENMSFPRIVISDLPDNGYLPLMISSYTDDMYPLQTICYIDARNINHKRHIWNLLSNSQNNVLAKWIEDAYKMHLEDPSLASVFGFHTKVDLNNSENNMIKKIVGCDLVMVKEKIVRELLYYTKCSLDSPSPFLALSMIDDQKVHNSFKLIQNQFIQKVNFFPFSKPNHFSLSTHINEAFQCPSTLKGKSDNITFSVFIPCFKRNYFKLTLTRLSNETMQPEYYVLIQNRYYIDIDVENELQNYLRANPRPIYKIWMVNYNSFFVLPNLVTSLLNTDFVIRLDDDHIPDSDNRMHDSGSPIHFEGNRSDMDSHMRDSYDLMKTAVTSAFSENLNHDTILGDRPSVLNIVVGNFVNSDSIRISCRNPYVDYVASPYVYRPIQMKLAGRLKPFFLSGGEDAHFGLSASILCDTFSRHLKFKIKDFSADSKGHANDDEIRNNVMSIEKIFDGELIHNVYAYYVKIGLKSKCWSNFVLDPRDKINGSVYSHQSFF</sequence>
<accession>A0ABR2KZR0</accession>
<evidence type="ECO:0000313" key="2">
    <source>
        <dbReference type="Proteomes" id="UP001470230"/>
    </source>
</evidence>
<gene>
    <name evidence="1" type="ORF">M9Y10_014515</name>
</gene>
<name>A0ABR2KZR0_9EUKA</name>
<dbReference type="EMBL" id="JAPFFF010000002">
    <property type="protein sequence ID" value="KAK8896605.1"/>
    <property type="molecule type" value="Genomic_DNA"/>
</dbReference>
<protein>
    <submittedName>
        <fullName evidence="1">Uncharacterized protein</fullName>
    </submittedName>
</protein>
<proteinExistence type="predicted"/>
<evidence type="ECO:0000313" key="1">
    <source>
        <dbReference type="EMBL" id="KAK8896605.1"/>
    </source>
</evidence>
<organism evidence="1 2">
    <name type="scientific">Tritrichomonas musculus</name>
    <dbReference type="NCBI Taxonomy" id="1915356"/>
    <lineage>
        <taxon>Eukaryota</taxon>
        <taxon>Metamonada</taxon>
        <taxon>Parabasalia</taxon>
        <taxon>Tritrichomonadida</taxon>
        <taxon>Tritrichomonadidae</taxon>
        <taxon>Tritrichomonas</taxon>
    </lineage>
</organism>
<comment type="caution">
    <text evidence="1">The sequence shown here is derived from an EMBL/GenBank/DDBJ whole genome shotgun (WGS) entry which is preliminary data.</text>
</comment>
<reference evidence="1 2" key="1">
    <citation type="submission" date="2024-04" db="EMBL/GenBank/DDBJ databases">
        <title>Tritrichomonas musculus Genome.</title>
        <authorList>
            <person name="Alves-Ferreira E."/>
            <person name="Grigg M."/>
            <person name="Lorenzi H."/>
            <person name="Galac M."/>
        </authorList>
    </citation>
    <scope>NUCLEOTIDE SEQUENCE [LARGE SCALE GENOMIC DNA]</scope>
    <source>
        <strain evidence="1 2">EAF2021</strain>
    </source>
</reference>
<keyword evidence="2" id="KW-1185">Reference proteome</keyword>